<dbReference type="InterPro" id="IPR011642">
    <property type="entry name" value="Gate_dom"/>
</dbReference>
<dbReference type="PANTHER" id="PTHR10590:SF4">
    <property type="entry name" value="SOLUTE CARRIER FAMILY 28 MEMBER 3"/>
    <property type="match status" value="1"/>
</dbReference>
<dbReference type="GO" id="GO:0005886">
    <property type="term" value="C:plasma membrane"/>
    <property type="evidence" value="ECO:0007669"/>
    <property type="project" value="UniProtKB-SubCell"/>
</dbReference>
<name>A0A8J2RH71_9CRUS</name>
<comment type="subcellular location">
    <subcellularLocation>
        <location evidence="1">Cell membrane</location>
        <topology evidence="1">Multi-pass membrane protein</topology>
    </subcellularLocation>
</comment>
<keyword evidence="12" id="KW-1185">Reference proteome</keyword>
<dbReference type="OrthoDB" id="6075923at2759"/>
<feature type="domain" description="Concentrative nucleoside transporter C-terminal" evidence="9">
    <location>
        <begin position="199"/>
        <end position="407"/>
    </location>
</feature>
<comment type="similarity">
    <text evidence="2 7">Belongs to the concentrative nucleoside transporter (CNT) (TC 2.A.41) family.</text>
</comment>
<dbReference type="NCBIfam" id="TIGR00804">
    <property type="entry name" value="nupC"/>
    <property type="match status" value="1"/>
</dbReference>
<dbReference type="Pfam" id="PF01773">
    <property type="entry name" value="Nucleos_tra2_N"/>
    <property type="match status" value="1"/>
</dbReference>
<feature type="transmembrane region" description="Helical" evidence="7">
    <location>
        <begin position="94"/>
        <end position="116"/>
    </location>
</feature>
<evidence type="ECO:0000256" key="3">
    <source>
        <dbReference type="ARBA" id="ARBA00022475"/>
    </source>
</evidence>
<dbReference type="AlphaFoldDB" id="A0A8J2RH71"/>
<dbReference type="InterPro" id="IPR011657">
    <property type="entry name" value="CNT_C_dom"/>
</dbReference>
<gene>
    <name evidence="11" type="ORF">DGAL_LOCUS5332</name>
</gene>
<evidence type="ECO:0000256" key="7">
    <source>
        <dbReference type="RuleBase" id="RU362018"/>
    </source>
</evidence>
<dbReference type="InterPro" id="IPR018270">
    <property type="entry name" value="C_nuclsd_transpt_met_bac"/>
</dbReference>
<protein>
    <recommendedName>
        <fullName evidence="7">Sodium/nucleoside cotransporter</fullName>
    </recommendedName>
</protein>
<evidence type="ECO:0000256" key="2">
    <source>
        <dbReference type="ARBA" id="ARBA00009033"/>
    </source>
</evidence>
<proteinExistence type="inferred from homology"/>
<feature type="domain" description="Nucleoside transporter/FeoB GTPase Gate" evidence="10">
    <location>
        <begin position="96"/>
        <end position="194"/>
    </location>
</feature>
<reference evidence="11" key="1">
    <citation type="submission" date="2021-11" db="EMBL/GenBank/DDBJ databases">
        <authorList>
            <person name="Schell T."/>
        </authorList>
    </citation>
    <scope>NUCLEOTIDE SEQUENCE</scope>
    <source>
        <strain evidence="11">M5</strain>
    </source>
</reference>
<evidence type="ECO:0000256" key="4">
    <source>
        <dbReference type="ARBA" id="ARBA00022692"/>
    </source>
</evidence>
<feature type="transmembrane region" description="Helical" evidence="7">
    <location>
        <begin position="171"/>
        <end position="195"/>
    </location>
</feature>
<dbReference type="Pfam" id="PF07670">
    <property type="entry name" value="Gate"/>
    <property type="match status" value="1"/>
</dbReference>
<keyword evidence="7" id="KW-0813">Transport</keyword>
<dbReference type="PANTHER" id="PTHR10590">
    <property type="entry name" value="SODIUM/NUCLEOSIDE COTRANSPORTER"/>
    <property type="match status" value="1"/>
</dbReference>
<dbReference type="InterPro" id="IPR008276">
    <property type="entry name" value="C_nuclsd_transpt"/>
</dbReference>
<sequence length="437" mass="47015">MPVIPNLDYYYVCSLTCNNYKHPSRVKWRHVTWGVGLQFVFGLIVLRWELGRQVIQCLGEKITIFLDYSNEGSGFVYGFLVTDKNMAGIALGSVFAFKILSVIFFFSFFVSILYYYGIMQWIVKKIGWLLQISMGTTAAESMNAAGNMFLGQTKAPLLIRPLLPKMTKSELHAVMTGGFATIAGGVLAAFISFGISASHLLSASVMSAPAALAYSKLFYPESEKSQTKADDVEIPKGTESNALDAAAQGAANAVFLVLNIIANLIAFLAFIAFLNGIISWFGGLLGAPYVTFEYIMGKIFIPVAWLMGVPADECDLVANLVALKTIVNEFAAYSKLSEYIAQGIISKRAETIATYALCGFSNPGSIGTQIAALSTIAPERQSDLAQVAFRAFVAGSAACFMTACIAGTLISSVSDTPASTTLAPSTFTFTPNMTALF</sequence>
<dbReference type="Pfam" id="PF07662">
    <property type="entry name" value="Nucleos_tra2_C"/>
    <property type="match status" value="1"/>
</dbReference>
<dbReference type="InterPro" id="IPR002668">
    <property type="entry name" value="CNT_N_dom"/>
</dbReference>
<evidence type="ECO:0000259" key="9">
    <source>
        <dbReference type="Pfam" id="PF07662"/>
    </source>
</evidence>
<evidence type="ECO:0000313" key="12">
    <source>
        <dbReference type="Proteomes" id="UP000789390"/>
    </source>
</evidence>
<accession>A0A8J2RH71</accession>
<dbReference type="GO" id="GO:0005415">
    <property type="term" value="F:nucleoside:sodium symporter activity"/>
    <property type="evidence" value="ECO:0007669"/>
    <property type="project" value="TreeGrafter"/>
</dbReference>
<feature type="transmembrane region" description="Helical" evidence="7">
    <location>
        <begin position="387"/>
        <end position="410"/>
    </location>
</feature>
<comment type="caution">
    <text evidence="7">Lacks conserved residue(s) required for the propagation of feature annotation.</text>
</comment>
<evidence type="ECO:0000313" key="11">
    <source>
        <dbReference type="EMBL" id="CAH0102808.1"/>
    </source>
</evidence>
<keyword evidence="5 7" id="KW-1133">Transmembrane helix</keyword>
<feature type="domain" description="Concentrative nucleoside transporter N-terminal" evidence="8">
    <location>
        <begin position="21"/>
        <end position="79"/>
    </location>
</feature>
<feature type="transmembrane region" description="Helical" evidence="7">
    <location>
        <begin position="250"/>
        <end position="271"/>
    </location>
</feature>
<keyword evidence="3" id="KW-1003">Cell membrane</keyword>
<feature type="transmembrane region" description="Helical" evidence="7">
    <location>
        <begin position="28"/>
        <end position="46"/>
    </location>
</feature>
<dbReference type="EMBL" id="CAKKLH010000093">
    <property type="protein sequence ID" value="CAH0102808.1"/>
    <property type="molecule type" value="Genomic_DNA"/>
</dbReference>
<keyword evidence="6 7" id="KW-0472">Membrane</keyword>
<evidence type="ECO:0000259" key="8">
    <source>
        <dbReference type="Pfam" id="PF01773"/>
    </source>
</evidence>
<evidence type="ECO:0000256" key="6">
    <source>
        <dbReference type="ARBA" id="ARBA00023136"/>
    </source>
</evidence>
<comment type="caution">
    <text evidence="11">The sequence shown here is derived from an EMBL/GenBank/DDBJ whole genome shotgun (WGS) entry which is preliminary data.</text>
</comment>
<dbReference type="Proteomes" id="UP000789390">
    <property type="component" value="Unassembled WGS sequence"/>
</dbReference>
<evidence type="ECO:0000256" key="1">
    <source>
        <dbReference type="ARBA" id="ARBA00004651"/>
    </source>
</evidence>
<evidence type="ECO:0000259" key="10">
    <source>
        <dbReference type="Pfam" id="PF07670"/>
    </source>
</evidence>
<keyword evidence="4 7" id="KW-0812">Transmembrane</keyword>
<organism evidence="11 12">
    <name type="scientific">Daphnia galeata</name>
    <dbReference type="NCBI Taxonomy" id="27404"/>
    <lineage>
        <taxon>Eukaryota</taxon>
        <taxon>Metazoa</taxon>
        <taxon>Ecdysozoa</taxon>
        <taxon>Arthropoda</taxon>
        <taxon>Crustacea</taxon>
        <taxon>Branchiopoda</taxon>
        <taxon>Diplostraca</taxon>
        <taxon>Cladocera</taxon>
        <taxon>Anomopoda</taxon>
        <taxon>Daphniidae</taxon>
        <taxon>Daphnia</taxon>
    </lineage>
</organism>
<evidence type="ECO:0000256" key="5">
    <source>
        <dbReference type="ARBA" id="ARBA00022989"/>
    </source>
</evidence>